<proteinExistence type="predicted"/>
<reference evidence="2" key="1">
    <citation type="submission" date="2020-09" db="EMBL/GenBank/DDBJ databases">
        <authorList>
            <person name="Kim M.K."/>
        </authorList>
    </citation>
    <scope>NUCLEOTIDE SEQUENCE</scope>
    <source>
        <strain evidence="2">BT702</strain>
    </source>
</reference>
<evidence type="ECO:0000313" key="2">
    <source>
        <dbReference type="EMBL" id="MBD2705820.1"/>
    </source>
</evidence>
<evidence type="ECO:0000259" key="1">
    <source>
        <dbReference type="Pfam" id="PF13333"/>
    </source>
</evidence>
<dbReference type="InterPro" id="IPR001584">
    <property type="entry name" value="Integrase_cat-core"/>
</dbReference>
<dbReference type="GO" id="GO:0015074">
    <property type="term" value="P:DNA integration"/>
    <property type="evidence" value="ECO:0007669"/>
    <property type="project" value="InterPro"/>
</dbReference>
<dbReference type="EMBL" id="JACWZY010000074">
    <property type="protein sequence ID" value="MBD2705820.1"/>
    <property type="molecule type" value="Genomic_DNA"/>
</dbReference>
<organism evidence="2 3">
    <name type="scientific">Spirosoma profusum</name>
    <dbReference type="NCBI Taxonomy" id="2771354"/>
    <lineage>
        <taxon>Bacteria</taxon>
        <taxon>Pseudomonadati</taxon>
        <taxon>Bacteroidota</taxon>
        <taxon>Cytophagia</taxon>
        <taxon>Cytophagales</taxon>
        <taxon>Cytophagaceae</taxon>
        <taxon>Spirosoma</taxon>
    </lineage>
</organism>
<dbReference type="AlphaFoldDB" id="A0A927GBA2"/>
<keyword evidence="3" id="KW-1185">Reference proteome</keyword>
<comment type="caution">
    <text evidence="2">The sequence shown here is derived from an EMBL/GenBank/DDBJ whole genome shotgun (WGS) entry which is preliminary data.</text>
</comment>
<feature type="domain" description="Integrase catalytic" evidence="1">
    <location>
        <begin position="3"/>
        <end position="34"/>
    </location>
</feature>
<sequence length="42" mass="4944">MAESFFKSLKSEMIYQYDFKIREVTKQATFEYIEICRAAGAV</sequence>
<evidence type="ECO:0000313" key="3">
    <source>
        <dbReference type="Proteomes" id="UP000598820"/>
    </source>
</evidence>
<dbReference type="Proteomes" id="UP000598820">
    <property type="component" value="Unassembled WGS sequence"/>
</dbReference>
<accession>A0A927GBA2</accession>
<protein>
    <submittedName>
        <fullName evidence="2">IS3 family transposase</fullName>
    </submittedName>
</protein>
<name>A0A927GBA2_9BACT</name>
<dbReference type="Pfam" id="PF13333">
    <property type="entry name" value="rve_2"/>
    <property type="match status" value="1"/>
</dbReference>
<gene>
    <name evidence="2" type="ORF">IC229_34795</name>
</gene>